<dbReference type="EC" id="3.3.2.1" evidence="2"/>
<name>A0A0C4YNE2_9BURK</name>
<accession>A0A0C4YNE2</accession>
<dbReference type="InterPro" id="IPR036380">
    <property type="entry name" value="Isochorismatase-like_sf"/>
</dbReference>
<dbReference type="OrthoDB" id="9796958at2"/>
<dbReference type="AlphaFoldDB" id="A0A0C4YNE2"/>
<sequence length="176" mass="19117">MLHNAAESVLVLVDFQGRLMPAIHEGDRVAKEAVRLGNIARVLDVPVIGTEQSPGSLGGNIDDIKRLCDRTLAKDYFDGCRDGLLDLLPEGRKNVVVAGCEAHVCVLQTVAGLLGHGLKVTVVLDAIGSRQARSREAAIDRMRNSGATAATVEMVAFEWMRTSQHERFREVLGFVK</sequence>
<dbReference type="RefSeq" id="WP_043353341.1">
    <property type="nucleotide sequence ID" value="NZ_CP010537.1"/>
</dbReference>
<dbReference type="InterPro" id="IPR050993">
    <property type="entry name" value="Isochorismatase_domain"/>
</dbReference>
<dbReference type="PANTHER" id="PTHR14119:SF3">
    <property type="entry name" value="ISOCHORISMATASE DOMAIN-CONTAINING PROTEIN 2"/>
    <property type="match status" value="1"/>
</dbReference>
<dbReference type="Proteomes" id="UP000031843">
    <property type="component" value="Chromosome secondary"/>
</dbReference>
<dbReference type="KEGG" id="cbw:RR42_s0478"/>
<dbReference type="Gene3D" id="3.40.50.850">
    <property type="entry name" value="Isochorismatase-like"/>
    <property type="match status" value="1"/>
</dbReference>
<gene>
    <name evidence="2" type="ORF">RR42_s0478</name>
</gene>
<keyword evidence="3" id="KW-1185">Reference proteome</keyword>
<evidence type="ECO:0000313" key="2">
    <source>
        <dbReference type="EMBL" id="AJG22071.1"/>
    </source>
</evidence>
<feature type="domain" description="Isochorismatase-like" evidence="1">
    <location>
        <begin position="8"/>
        <end position="153"/>
    </location>
</feature>
<dbReference type="SUPFAM" id="SSF52499">
    <property type="entry name" value="Isochorismatase-like hydrolases"/>
    <property type="match status" value="1"/>
</dbReference>
<dbReference type="Pfam" id="PF00857">
    <property type="entry name" value="Isochorismatase"/>
    <property type="match status" value="1"/>
</dbReference>
<dbReference type="InterPro" id="IPR000868">
    <property type="entry name" value="Isochorismatase-like_dom"/>
</dbReference>
<dbReference type="PANTHER" id="PTHR14119">
    <property type="entry name" value="HYDROLASE"/>
    <property type="match status" value="1"/>
</dbReference>
<evidence type="ECO:0000313" key="3">
    <source>
        <dbReference type="Proteomes" id="UP000031843"/>
    </source>
</evidence>
<reference evidence="2 3" key="1">
    <citation type="journal article" date="2015" name="Genome Announc.">
        <title>Complete Genome Sequence of Cupriavidus basilensis 4G11, Isolated from the Oak Ridge Field Research Center Site.</title>
        <authorList>
            <person name="Ray J."/>
            <person name="Waters R.J."/>
            <person name="Skerker J.M."/>
            <person name="Kuehl J.V."/>
            <person name="Price M.N."/>
            <person name="Huang J."/>
            <person name="Chakraborty R."/>
            <person name="Arkin A.P."/>
            <person name="Deutschbauer A."/>
        </authorList>
    </citation>
    <scope>NUCLEOTIDE SEQUENCE [LARGE SCALE GENOMIC DNA]</scope>
    <source>
        <strain evidence="2">4G11</strain>
    </source>
</reference>
<proteinExistence type="predicted"/>
<dbReference type="GO" id="GO:0008908">
    <property type="term" value="F:isochorismatase activity"/>
    <property type="evidence" value="ECO:0007669"/>
    <property type="project" value="UniProtKB-EC"/>
</dbReference>
<dbReference type="STRING" id="68895.RR42_s0478"/>
<dbReference type="EMBL" id="CP010537">
    <property type="protein sequence ID" value="AJG22071.1"/>
    <property type="molecule type" value="Genomic_DNA"/>
</dbReference>
<organism evidence="2 3">
    <name type="scientific">Cupriavidus basilensis</name>
    <dbReference type="NCBI Taxonomy" id="68895"/>
    <lineage>
        <taxon>Bacteria</taxon>
        <taxon>Pseudomonadati</taxon>
        <taxon>Pseudomonadota</taxon>
        <taxon>Betaproteobacteria</taxon>
        <taxon>Burkholderiales</taxon>
        <taxon>Burkholderiaceae</taxon>
        <taxon>Cupriavidus</taxon>
    </lineage>
</organism>
<protein>
    <submittedName>
        <fullName evidence="2">Isochorismatase</fullName>
        <ecNumber evidence="2">3.3.2.1</ecNumber>
    </submittedName>
</protein>
<evidence type="ECO:0000259" key="1">
    <source>
        <dbReference type="Pfam" id="PF00857"/>
    </source>
</evidence>
<keyword evidence="2" id="KW-0378">Hydrolase</keyword>